<reference evidence="2" key="1">
    <citation type="submission" date="2015-08" db="EMBL/GenBank/DDBJ databases">
        <title>Fjat-10028 dsm 16317.</title>
        <authorList>
            <person name="Liu B."/>
            <person name="Wang J."/>
            <person name="Zhu Y."/>
            <person name="Liu G."/>
            <person name="Chen Q."/>
            <person name="Chen Z."/>
            <person name="Lan J."/>
            <person name="Che J."/>
            <person name="Ge C."/>
            <person name="Shi H."/>
            <person name="Pan Z."/>
            <person name="Liu X."/>
        </authorList>
    </citation>
    <scope>NUCLEOTIDE SEQUENCE [LARGE SCALE GENOMIC DNA]</scope>
    <source>
        <strain evidence="2">DSM 16317</strain>
    </source>
</reference>
<dbReference type="GeneID" id="301134857"/>
<dbReference type="RefSeq" id="WP_053415394.1">
    <property type="nucleotide sequence ID" value="NZ_LILB01000001.1"/>
</dbReference>
<protein>
    <recommendedName>
        <fullName evidence="3">IDEAL domain-containing protein</fullName>
    </recommendedName>
</protein>
<comment type="caution">
    <text evidence="1">The sequence shown here is derived from an EMBL/GenBank/DDBJ whole genome shotgun (WGS) entry which is preliminary data.</text>
</comment>
<gene>
    <name evidence="1" type="ORF">AMD00_01820</name>
</gene>
<evidence type="ECO:0008006" key="3">
    <source>
        <dbReference type="Google" id="ProtNLM"/>
    </source>
</evidence>
<evidence type="ECO:0000313" key="1">
    <source>
        <dbReference type="EMBL" id="KOO51265.1"/>
    </source>
</evidence>
<dbReference type="EMBL" id="LILB01000001">
    <property type="protein sequence ID" value="KOO51265.1"/>
    <property type="molecule type" value="Genomic_DNA"/>
</dbReference>
<dbReference type="OrthoDB" id="2930704at2"/>
<proteinExistence type="predicted"/>
<organism evidence="1 2">
    <name type="scientific">Viridibacillus arvi</name>
    <dbReference type="NCBI Taxonomy" id="263475"/>
    <lineage>
        <taxon>Bacteria</taxon>
        <taxon>Bacillati</taxon>
        <taxon>Bacillota</taxon>
        <taxon>Bacilli</taxon>
        <taxon>Bacillales</taxon>
        <taxon>Caryophanaceae</taxon>
        <taxon>Viridibacillus</taxon>
    </lineage>
</organism>
<accession>A0A0M0LJK8</accession>
<dbReference type="Proteomes" id="UP000036867">
    <property type="component" value="Unassembled WGS sequence"/>
</dbReference>
<keyword evidence="2" id="KW-1185">Reference proteome</keyword>
<name>A0A0M0LJK8_9BACL</name>
<evidence type="ECO:0000313" key="2">
    <source>
        <dbReference type="Proteomes" id="UP000036867"/>
    </source>
</evidence>
<dbReference type="AlphaFoldDB" id="A0A0M0LJK8"/>
<sequence>MEVLCYEPSKIRINSRKTLIMDFLAGDIVIEIEGELYFLESTNGNCIEFDINKNCIVNDKSIYRFTNNTVLTLRDLAEKSNLIAVIKTYTSRFVTKLQKLNEPQITPETEKLIAEIEKKNFEWLIDFALDTGDEELFYKLIKGP</sequence>